<dbReference type="Proteomes" id="UP001604277">
    <property type="component" value="Unassembled WGS sequence"/>
</dbReference>
<evidence type="ECO:0000313" key="4">
    <source>
        <dbReference type="Proteomes" id="UP001604277"/>
    </source>
</evidence>
<dbReference type="FunFam" id="3.10.20.90:FF:000058">
    <property type="entry name" value="Octicosapeptide/phox/Bem1p domain kinase superfamily protein"/>
    <property type="match status" value="1"/>
</dbReference>
<dbReference type="SUPFAM" id="SSF54277">
    <property type="entry name" value="CAD &amp; PB1 domains"/>
    <property type="match status" value="1"/>
</dbReference>
<proteinExistence type="predicted"/>
<feature type="region of interest" description="Disordered" evidence="1">
    <location>
        <begin position="222"/>
        <end position="249"/>
    </location>
</feature>
<protein>
    <submittedName>
        <fullName evidence="3">Protein kinase superfamily protein with octicosapeptide/Phox/Bem1p domain</fullName>
    </submittedName>
</protein>
<dbReference type="EMBL" id="JBFOLJ010000015">
    <property type="protein sequence ID" value="KAL2473960.1"/>
    <property type="molecule type" value="Genomic_DNA"/>
</dbReference>
<reference evidence="4" key="1">
    <citation type="submission" date="2024-07" db="EMBL/GenBank/DDBJ databases">
        <title>Two chromosome-level genome assemblies of Korean endemic species Abeliophyllum distichum and Forsythia ovata (Oleaceae).</title>
        <authorList>
            <person name="Jang H."/>
        </authorList>
    </citation>
    <scope>NUCLEOTIDE SEQUENCE [LARGE SCALE GENOMIC DNA]</scope>
</reference>
<dbReference type="Pfam" id="PF00564">
    <property type="entry name" value="PB1"/>
    <property type="match status" value="1"/>
</dbReference>
<evidence type="ECO:0000259" key="2">
    <source>
        <dbReference type="SMART" id="SM00666"/>
    </source>
</evidence>
<keyword evidence="4" id="KW-1185">Reference proteome</keyword>
<name>A0ABD1QCM7_9LAMI</name>
<accession>A0ABD1QCM7</accession>
<feature type="domain" description="PB1" evidence="2">
    <location>
        <begin position="266"/>
        <end position="352"/>
    </location>
</feature>
<evidence type="ECO:0000313" key="3">
    <source>
        <dbReference type="EMBL" id="KAL2473960.1"/>
    </source>
</evidence>
<keyword evidence="3" id="KW-0808">Transferase</keyword>
<evidence type="ECO:0000256" key="1">
    <source>
        <dbReference type="SAM" id="MobiDB-lite"/>
    </source>
</evidence>
<dbReference type="InterPro" id="IPR053198">
    <property type="entry name" value="Gynoecium_Dev_Regulator"/>
</dbReference>
<dbReference type="PANTHER" id="PTHR31066">
    <property type="entry name" value="OS05G0427100 PROTEIN-RELATED"/>
    <property type="match status" value="1"/>
</dbReference>
<gene>
    <name evidence="3" type="ORF">Fot_49696</name>
</gene>
<sequence>MNGTLIIRVIKRGTGPHLANIEQTDKSSNLVSTPITSYYCHSSPTIPLQKIVVKGTREKPTLECLYQNSRGTYCVYIGARKTTNYQREKEKDCALLLTGSSPVHRFEKVLSVERYLSIALLIIQAEDPCNLINTNIRPPDLNLPVGARPDLNLPVRARPVLNYSIQTGEEFALEFMRERVNPRQHIVPNSSSEPNSATLYMDVKGTLGIFHAEKVYGQPFQSVNQTSSERKSSHGFHSHTSSRASGSSSPMLKLLCSFGGKILPRPSDGKLRYVGGETRIFRISKDISWEDLVQKTWIIYNQPHTIKYQLPDEDLDSLVSVSCDEDLQNMMEECNVLKDGGAQKLRMFLISNDDLNDSQLGFENPEGDSEIQYVVAVNGMDFGSRRNSIAMENSSGNNLEELLGLRVERETGQIAVGLAVAGSAHPEVGMPSVNQSSQMMLPTSSHAFESNPRGNQVQTMNHGQPELHQSHTFHRIESFQDADYKNNIPQSVPTQYNYGSHPSIMCQLLKT</sequence>
<organism evidence="3 4">
    <name type="scientific">Forsythia ovata</name>
    <dbReference type="NCBI Taxonomy" id="205694"/>
    <lineage>
        <taxon>Eukaryota</taxon>
        <taxon>Viridiplantae</taxon>
        <taxon>Streptophyta</taxon>
        <taxon>Embryophyta</taxon>
        <taxon>Tracheophyta</taxon>
        <taxon>Spermatophyta</taxon>
        <taxon>Magnoliopsida</taxon>
        <taxon>eudicotyledons</taxon>
        <taxon>Gunneridae</taxon>
        <taxon>Pentapetalae</taxon>
        <taxon>asterids</taxon>
        <taxon>lamiids</taxon>
        <taxon>Lamiales</taxon>
        <taxon>Oleaceae</taxon>
        <taxon>Forsythieae</taxon>
        <taxon>Forsythia</taxon>
    </lineage>
</organism>
<dbReference type="GO" id="GO:0016301">
    <property type="term" value="F:kinase activity"/>
    <property type="evidence" value="ECO:0007669"/>
    <property type="project" value="UniProtKB-KW"/>
</dbReference>
<comment type="caution">
    <text evidence="3">The sequence shown here is derived from an EMBL/GenBank/DDBJ whole genome shotgun (WGS) entry which is preliminary data.</text>
</comment>
<dbReference type="AlphaFoldDB" id="A0ABD1QCM7"/>
<dbReference type="PANTHER" id="PTHR31066:SF97">
    <property type="entry name" value="OS03G0401100 PROTEIN"/>
    <property type="match status" value="1"/>
</dbReference>
<dbReference type="InterPro" id="IPR000270">
    <property type="entry name" value="PB1_dom"/>
</dbReference>
<dbReference type="Gene3D" id="3.10.20.90">
    <property type="entry name" value="Phosphatidylinositol 3-kinase Catalytic Subunit, Chain A, domain 1"/>
    <property type="match status" value="1"/>
</dbReference>
<dbReference type="SMART" id="SM00666">
    <property type="entry name" value="PB1"/>
    <property type="match status" value="1"/>
</dbReference>
<dbReference type="CDD" id="cd06410">
    <property type="entry name" value="PB1_UP2"/>
    <property type="match status" value="1"/>
</dbReference>
<keyword evidence="3" id="KW-0418">Kinase</keyword>
<feature type="compositionally biased region" description="Low complexity" evidence="1">
    <location>
        <begin position="238"/>
        <end position="249"/>
    </location>
</feature>